<sequence>MFTQKIATFLVNIRNKLSTEECIECIVCYNQVPLKSIICCFVPVERKDILTSELAVFDNFEFERVMNKGEKEVKLEGKGGDWEIEKNKFPEISDPQSHPFCRDCILGLAKAAVGEIPLAKGGIGLRCMMTGCDNPILYSEIYKLLPKKIRNKLEERMFEESIGMALPNLERCKKCNFAIQMEVDKKLNKVFDCPGCKAQFCRLCDRDWDDNHFGISCQEVEQKIKDSKRIKKEREIEKKINEAVVRKCPRCGVQFVKEKGCNHVTCRCGMTQCYLCRQTGIEHDHFCQHYRDPNSQTCNECNKKCLLHEDANKIDQQIIKEIREKGETSVRFTTPTSPNRKSNTASNTARLTNTAESATADYTNELEFRDILMGILGSILFSTSVSKEECIECIVCYNQVPLKSIIYCFVPVDKKDILTSELAVFDNFEFERVLNGKICEEKEVDKVEIEGREGIGKLKKNKFLEKSDPQIHTFCHDCILGLASAAVGEIPLAKGGIGLRCMMTGCDNPILYSEIYKLLPKKIRNKLEERMFEESIGMALPNLERCKKCNFAIQMEVDKKLNKVFDCPGCKAQFCRLCDRDWDDDHFGISCEEVEQKIKNSKRIKKEREIEKKMNEAVVRKCPRCGVQFVKEKGCNHVTCRCGMTQCYLCRQTGIQHDHFCQHFRDRYQKICNQCNKKCLLYEDPNKIDQQIIKEIREKGETSVRFTTPTSPNRKSNVASLTTSNPATTNSTSPDTDVTYILVGITIGLVIVNVVIWGSR</sequence>
<accession>A0ACB0XN99</accession>
<evidence type="ECO:0000313" key="1">
    <source>
        <dbReference type="EMBL" id="CAK5009999.1"/>
    </source>
</evidence>
<dbReference type="EMBL" id="CAVMJV010000001">
    <property type="protein sequence ID" value="CAK5009999.1"/>
    <property type="molecule type" value="Genomic_DNA"/>
</dbReference>
<reference evidence="1" key="1">
    <citation type="submission" date="2023-11" db="EMBL/GenBank/DDBJ databases">
        <authorList>
            <person name="Poullet M."/>
        </authorList>
    </citation>
    <scope>NUCLEOTIDE SEQUENCE</scope>
    <source>
        <strain evidence="1">E1834</strain>
    </source>
</reference>
<comment type="caution">
    <text evidence="1">The sequence shown here is derived from an EMBL/GenBank/DDBJ whole genome shotgun (WGS) entry which is preliminary data.</text>
</comment>
<organism evidence="1 2">
    <name type="scientific">Meloidogyne enterolobii</name>
    <name type="common">Root-knot nematode worm</name>
    <name type="synonym">Meloidogyne mayaguensis</name>
    <dbReference type="NCBI Taxonomy" id="390850"/>
    <lineage>
        <taxon>Eukaryota</taxon>
        <taxon>Metazoa</taxon>
        <taxon>Ecdysozoa</taxon>
        <taxon>Nematoda</taxon>
        <taxon>Chromadorea</taxon>
        <taxon>Rhabditida</taxon>
        <taxon>Tylenchina</taxon>
        <taxon>Tylenchomorpha</taxon>
        <taxon>Tylenchoidea</taxon>
        <taxon>Meloidogynidae</taxon>
        <taxon>Meloidogyninae</taxon>
        <taxon>Meloidogyne</taxon>
    </lineage>
</organism>
<name>A0ACB0XN99_MELEN</name>
<gene>
    <name evidence="1" type="ORF">MENTE1834_LOCUS1500</name>
</gene>
<evidence type="ECO:0000313" key="2">
    <source>
        <dbReference type="Proteomes" id="UP001497535"/>
    </source>
</evidence>
<dbReference type="Proteomes" id="UP001497535">
    <property type="component" value="Unassembled WGS sequence"/>
</dbReference>
<protein>
    <submittedName>
        <fullName evidence="1">Uncharacterized protein</fullName>
    </submittedName>
</protein>
<keyword evidence="2" id="KW-1185">Reference proteome</keyword>
<proteinExistence type="predicted"/>